<evidence type="ECO:0000256" key="11">
    <source>
        <dbReference type="ARBA" id="ARBA00023004"/>
    </source>
</evidence>
<feature type="region of interest" description="Disordered" evidence="23">
    <location>
        <begin position="486"/>
        <end position="509"/>
    </location>
</feature>
<feature type="compositionally biased region" description="Polar residues" evidence="23">
    <location>
        <begin position="490"/>
        <end position="502"/>
    </location>
</feature>
<dbReference type="SMART" id="SM00491">
    <property type="entry name" value="HELICc2"/>
    <property type="match status" value="1"/>
</dbReference>
<dbReference type="OrthoDB" id="267079at2759"/>
<keyword evidence="11" id="KW-0408">Iron</keyword>
<evidence type="ECO:0000256" key="15">
    <source>
        <dbReference type="ARBA" id="ARBA00023242"/>
    </source>
</evidence>
<dbReference type="PROSITE" id="PS51257">
    <property type="entry name" value="PROKAR_LIPOPROTEIN"/>
    <property type="match status" value="1"/>
</dbReference>
<dbReference type="InterPro" id="IPR002464">
    <property type="entry name" value="DNA/RNA_helicase_DEAH_CS"/>
</dbReference>
<comment type="subcellular location">
    <subcellularLocation>
        <location evidence="2">Nucleus</location>
    </subcellularLocation>
</comment>
<keyword evidence="9 25" id="KW-0347">Helicase</keyword>
<dbReference type="Gene3D" id="3.40.50.300">
    <property type="entry name" value="P-loop containing nucleotide triphosphate hydrolases"/>
    <property type="match status" value="3"/>
</dbReference>
<evidence type="ECO:0000256" key="16">
    <source>
        <dbReference type="ARBA" id="ARBA00023306"/>
    </source>
</evidence>
<keyword evidence="7" id="KW-0547">Nucleotide-binding</keyword>
<dbReference type="GO" id="GO:0051536">
    <property type="term" value="F:iron-sulfur cluster binding"/>
    <property type="evidence" value="ECO:0007669"/>
    <property type="project" value="UniProtKB-KW"/>
</dbReference>
<dbReference type="GO" id="GO:0006139">
    <property type="term" value="P:nucleobase-containing compound metabolic process"/>
    <property type="evidence" value="ECO:0007669"/>
    <property type="project" value="InterPro"/>
</dbReference>
<dbReference type="PROSITE" id="PS00690">
    <property type="entry name" value="DEAH_ATP_HELICASE"/>
    <property type="match status" value="1"/>
</dbReference>
<evidence type="ECO:0000256" key="9">
    <source>
        <dbReference type="ARBA" id="ARBA00022806"/>
    </source>
</evidence>
<dbReference type="GO" id="GO:0016818">
    <property type="term" value="F:hydrolase activity, acting on acid anhydrides, in phosphorus-containing anhydrides"/>
    <property type="evidence" value="ECO:0007669"/>
    <property type="project" value="InterPro"/>
</dbReference>
<evidence type="ECO:0000256" key="10">
    <source>
        <dbReference type="ARBA" id="ARBA00022840"/>
    </source>
</evidence>
<accession>A0A6G1GWW9</accession>
<evidence type="ECO:0000256" key="20">
    <source>
        <dbReference type="ARBA" id="ARBA00045008"/>
    </source>
</evidence>
<evidence type="ECO:0000256" key="19">
    <source>
        <dbReference type="ARBA" id="ARBA00044998"/>
    </source>
</evidence>
<keyword evidence="16" id="KW-0131">Cell cycle</keyword>
<dbReference type="SMART" id="SM00488">
    <property type="entry name" value="DEXDc2"/>
    <property type="match status" value="1"/>
</dbReference>
<evidence type="ECO:0000256" key="5">
    <source>
        <dbReference type="ARBA" id="ARBA00017386"/>
    </source>
</evidence>
<evidence type="ECO:0000256" key="14">
    <source>
        <dbReference type="ARBA" id="ARBA00023235"/>
    </source>
</evidence>
<dbReference type="GO" id="GO:0005524">
    <property type="term" value="F:ATP binding"/>
    <property type="evidence" value="ECO:0007669"/>
    <property type="project" value="UniProtKB-KW"/>
</dbReference>
<comment type="function">
    <text evidence="21">ATP-dependent DNA helicase important for chromosome transmission and normal cell cycle progression in G(2)/M. May have a role in changing DNA topology to allow the loading of proteins involved in maintaining sister chromatid cohesion in the vicinity of the centromeres. Has a specific role in chromosome segregation during meiosis II.</text>
</comment>
<dbReference type="GO" id="GO:0005634">
    <property type="term" value="C:nucleus"/>
    <property type="evidence" value="ECO:0007669"/>
    <property type="project" value="UniProtKB-SubCell"/>
</dbReference>
<evidence type="ECO:0000256" key="23">
    <source>
        <dbReference type="SAM" id="MobiDB-lite"/>
    </source>
</evidence>
<evidence type="ECO:0000256" key="1">
    <source>
        <dbReference type="ARBA" id="ARBA00001966"/>
    </source>
</evidence>
<evidence type="ECO:0000256" key="12">
    <source>
        <dbReference type="ARBA" id="ARBA00023014"/>
    </source>
</evidence>
<dbReference type="GO" id="GO:0006974">
    <property type="term" value="P:DNA damage response"/>
    <property type="evidence" value="ECO:0007669"/>
    <property type="project" value="UniProtKB-ARBA"/>
</dbReference>
<organism evidence="25 26">
    <name type="scientific">Aulographum hederae CBS 113979</name>
    <dbReference type="NCBI Taxonomy" id="1176131"/>
    <lineage>
        <taxon>Eukaryota</taxon>
        <taxon>Fungi</taxon>
        <taxon>Dikarya</taxon>
        <taxon>Ascomycota</taxon>
        <taxon>Pezizomycotina</taxon>
        <taxon>Dothideomycetes</taxon>
        <taxon>Pleosporomycetidae</taxon>
        <taxon>Aulographales</taxon>
        <taxon>Aulographaceae</taxon>
    </lineage>
</organism>
<keyword evidence="13" id="KW-0238">DNA-binding</keyword>
<protein>
    <recommendedName>
        <fullName evidence="5">ATP-dependent DNA helicase CHL1</fullName>
        <ecNumber evidence="18">5.6.2.3</ecNumber>
    </recommendedName>
    <alternativeName>
        <fullName evidence="4">ATP-dependent DNA helicase chl1</fullName>
    </alternativeName>
    <alternativeName>
        <fullName evidence="17">Chromosome loss protein 1</fullName>
    </alternativeName>
    <alternativeName>
        <fullName evidence="19 20">DNA 5'-3' helicase CHL1</fullName>
    </alternativeName>
</protein>
<evidence type="ECO:0000256" key="3">
    <source>
        <dbReference type="ARBA" id="ARBA00008435"/>
    </source>
</evidence>
<keyword evidence="10" id="KW-0067">ATP-binding</keyword>
<dbReference type="InterPro" id="IPR027417">
    <property type="entry name" value="P-loop_NTPase"/>
</dbReference>
<comment type="similarity">
    <text evidence="3">Belongs to the DEAD box helicase family. DEAH subfamily. DDX11/CHL1 sub-subfamily.</text>
</comment>
<evidence type="ECO:0000256" key="2">
    <source>
        <dbReference type="ARBA" id="ARBA00004123"/>
    </source>
</evidence>
<reference evidence="25" key="1">
    <citation type="journal article" date="2020" name="Stud. Mycol.">
        <title>101 Dothideomycetes genomes: a test case for predicting lifestyles and emergence of pathogens.</title>
        <authorList>
            <person name="Haridas S."/>
            <person name="Albert R."/>
            <person name="Binder M."/>
            <person name="Bloem J."/>
            <person name="Labutti K."/>
            <person name="Salamov A."/>
            <person name="Andreopoulos B."/>
            <person name="Baker S."/>
            <person name="Barry K."/>
            <person name="Bills G."/>
            <person name="Bluhm B."/>
            <person name="Cannon C."/>
            <person name="Castanera R."/>
            <person name="Culley D."/>
            <person name="Daum C."/>
            <person name="Ezra D."/>
            <person name="Gonzalez J."/>
            <person name="Henrissat B."/>
            <person name="Kuo A."/>
            <person name="Liang C."/>
            <person name="Lipzen A."/>
            <person name="Lutzoni F."/>
            <person name="Magnuson J."/>
            <person name="Mondo S."/>
            <person name="Nolan M."/>
            <person name="Ohm R."/>
            <person name="Pangilinan J."/>
            <person name="Park H.-J."/>
            <person name="Ramirez L."/>
            <person name="Alfaro M."/>
            <person name="Sun H."/>
            <person name="Tritt A."/>
            <person name="Yoshinaga Y."/>
            <person name="Zwiers L.-H."/>
            <person name="Turgeon B."/>
            <person name="Goodwin S."/>
            <person name="Spatafora J."/>
            <person name="Crous P."/>
            <person name="Grigoriev I."/>
        </authorList>
    </citation>
    <scope>NUCLEOTIDE SEQUENCE</scope>
    <source>
        <strain evidence="25">CBS 113979</strain>
    </source>
</reference>
<evidence type="ECO:0000256" key="21">
    <source>
        <dbReference type="ARBA" id="ARBA00045702"/>
    </source>
</evidence>
<comment type="catalytic activity">
    <reaction evidence="22">
        <text>ATP + H2O = ADP + phosphate + H(+)</text>
        <dbReference type="Rhea" id="RHEA:13065"/>
        <dbReference type="ChEBI" id="CHEBI:15377"/>
        <dbReference type="ChEBI" id="CHEBI:15378"/>
        <dbReference type="ChEBI" id="CHEBI:30616"/>
        <dbReference type="ChEBI" id="CHEBI:43474"/>
        <dbReference type="ChEBI" id="CHEBI:456216"/>
        <dbReference type="EC" id="5.6.2.3"/>
    </reaction>
</comment>
<dbReference type="Pfam" id="PF06733">
    <property type="entry name" value="DEAD_2"/>
    <property type="match status" value="1"/>
</dbReference>
<keyword evidence="26" id="KW-1185">Reference proteome</keyword>
<name>A0A6G1GWW9_9PEZI</name>
<evidence type="ECO:0000259" key="24">
    <source>
        <dbReference type="PROSITE" id="PS51193"/>
    </source>
</evidence>
<sequence>MTSTREERVFHHPYTPYDIQLQFMSALYSCIEDGKIGIFESPTGTGKSLSLICGSLTWLRDHKRRKFEQGLEGDPKDDDEPEWMIEFTKKEKKREALGRKEELEERLERIRIKEKKMRERGRDANNPAKRVKTAAAKAVDEEEDFVLDDYDSDHESKTKTRPTTADYGLSAETQALLEKYGMALSSTNADQESEMEDEMKVFFCSRTHSQLSQFANELRRVKMPPAITPESEGPDELLETQEAFKHLTLSSRKNLCINPKVNKLGNASAINERCLELQQPKTATEHKCPFVPSKDNEVAVADFRDHALADIRDIEDLGNLGKRLGVCPYYASRPAIKPCEIVTLPYPLLLQKSAREALGLSLKGHVVIVDEAHNLMDAITAMYSVSVSLTQIERSRAQLGIYLQKFRNRLKGKNRVYVTQTVRLLDSLLSFLQSKIAAGGTADTIVRPGDLMGGKGVDQINLYKLTRYLQESHLARKVDGYIVHSEQQQKEQSLTNKPNALSRSERPEATTPVLTHIQSFLLTLMNPSAEGRFFCNKLEDGGIGLKYMLLDPTQHFKEIVEEARAVVLAGGTMSPMSDYTQQLFPYLPTESIMTLSCGHVIPPSSLLACPVTRTLNGSAFDFTFEKRNSASMIRELGEAIHTFCLAIPDGVVVFFPSYAYLDECVKQWKRPAAASAKPIWESLQSAKPVFLESRTVQSRTQTAKISGGYGSGPSQAESLLTAYTNAVTTGAGRGALLLAVIGGTLSEGINFSDSLGRGVAVVGMPFPNPHSAEWKAKIKFITEKAASSADGVSVQQAGKDAAREYYENVCMRAVNQAIGRAIRHRGDYAAILLLDRRYAGERIRAKLPQWIKGSLREGGGVGETRDVLRTFFKEKEKERRT</sequence>
<dbReference type="NCBIfam" id="TIGR00604">
    <property type="entry name" value="rad3"/>
    <property type="match status" value="1"/>
</dbReference>
<feature type="region of interest" description="Disordered" evidence="23">
    <location>
        <begin position="117"/>
        <end position="137"/>
    </location>
</feature>
<dbReference type="EC" id="5.6.2.3" evidence="18"/>
<evidence type="ECO:0000256" key="7">
    <source>
        <dbReference type="ARBA" id="ARBA00022741"/>
    </source>
</evidence>
<dbReference type="AlphaFoldDB" id="A0A6G1GWW9"/>
<dbReference type="InterPro" id="IPR014013">
    <property type="entry name" value="Helic_SF1/SF2_ATP-bd_DinG/Rad3"/>
</dbReference>
<dbReference type="PROSITE" id="PS51193">
    <property type="entry name" value="HELICASE_ATP_BIND_2"/>
    <property type="match status" value="1"/>
</dbReference>
<evidence type="ECO:0000256" key="22">
    <source>
        <dbReference type="ARBA" id="ARBA00048954"/>
    </source>
</evidence>
<evidence type="ECO:0000313" key="25">
    <source>
        <dbReference type="EMBL" id="KAF1985456.1"/>
    </source>
</evidence>
<proteinExistence type="inferred from homology"/>
<dbReference type="GO" id="GO:0003677">
    <property type="term" value="F:DNA binding"/>
    <property type="evidence" value="ECO:0007669"/>
    <property type="project" value="UniProtKB-KW"/>
</dbReference>
<dbReference type="Pfam" id="PF13307">
    <property type="entry name" value="Helicase_C_2"/>
    <property type="match status" value="1"/>
</dbReference>
<evidence type="ECO:0000256" key="8">
    <source>
        <dbReference type="ARBA" id="ARBA00022801"/>
    </source>
</evidence>
<dbReference type="CDD" id="cd18788">
    <property type="entry name" value="SF2_C_XPD"/>
    <property type="match status" value="1"/>
</dbReference>
<dbReference type="GO" id="GO:0043139">
    <property type="term" value="F:5'-3' DNA helicase activity"/>
    <property type="evidence" value="ECO:0007669"/>
    <property type="project" value="UniProtKB-EC"/>
</dbReference>
<keyword evidence="15" id="KW-0539">Nucleus</keyword>
<evidence type="ECO:0000256" key="4">
    <source>
        <dbReference type="ARBA" id="ARBA00016387"/>
    </source>
</evidence>
<dbReference type="InterPro" id="IPR010614">
    <property type="entry name" value="RAD3-like_helicase_DEAD"/>
</dbReference>
<gene>
    <name evidence="25" type="ORF">K402DRAFT_405254</name>
</gene>
<dbReference type="GO" id="GO:0046872">
    <property type="term" value="F:metal ion binding"/>
    <property type="evidence" value="ECO:0007669"/>
    <property type="project" value="UniProtKB-KW"/>
</dbReference>
<keyword evidence="12" id="KW-0411">Iron-sulfur</keyword>
<dbReference type="InterPro" id="IPR006554">
    <property type="entry name" value="Helicase-like_DEXD_c2"/>
</dbReference>
<evidence type="ECO:0000256" key="18">
    <source>
        <dbReference type="ARBA" id="ARBA00044969"/>
    </source>
</evidence>
<dbReference type="SUPFAM" id="SSF52540">
    <property type="entry name" value="P-loop containing nucleoside triphosphate hydrolases"/>
    <property type="match status" value="1"/>
</dbReference>
<keyword evidence="14" id="KW-0413">Isomerase</keyword>
<dbReference type="Proteomes" id="UP000800041">
    <property type="component" value="Unassembled WGS sequence"/>
</dbReference>
<evidence type="ECO:0000256" key="6">
    <source>
        <dbReference type="ARBA" id="ARBA00022723"/>
    </source>
</evidence>
<dbReference type="InterPro" id="IPR013020">
    <property type="entry name" value="Rad3/Chl1-like"/>
</dbReference>
<dbReference type="PANTHER" id="PTHR11472">
    <property type="entry name" value="DNA REPAIR DEAD HELICASE RAD3/XP-D SUBFAMILY MEMBER"/>
    <property type="match status" value="1"/>
</dbReference>
<dbReference type="InterPro" id="IPR045028">
    <property type="entry name" value="DinG/Rad3-like"/>
</dbReference>
<dbReference type="EMBL" id="ML977162">
    <property type="protein sequence ID" value="KAF1985456.1"/>
    <property type="molecule type" value="Genomic_DNA"/>
</dbReference>
<keyword evidence="8" id="KW-0378">Hydrolase</keyword>
<dbReference type="FunFam" id="3.40.50.300:FF:002774">
    <property type="entry name" value="ATP-dependent DNA helicase chl1"/>
    <property type="match status" value="1"/>
</dbReference>
<evidence type="ECO:0000256" key="13">
    <source>
        <dbReference type="ARBA" id="ARBA00023125"/>
    </source>
</evidence>
<dbReference type="InterPro" id="IPR006555">
    <property type="entry name" value="ATP-dep_Helicase_C"/>
</dbReference>
<evidence type="ECO:0000256" key="17">
    <source>
        <dbReference type="ARBA" id="ARBA00029709"/>
    </source>
</evidence>
<comment type="cofactor">
    <cofactor evidence="1">
        <name>[4Fe-4S] cluster</name>
        <dbReference type="ChEBI" id="CHEBI:49883"/>
    </cofactor>
</comment>
<evidence type="ECO:0000313" key="26">
    <source>
        <dbReference type="Proteomes" id="UP000800041"/>
    </source>
</evidence>
<feature type="domain" description="Helicase ATP-binding" evidence="24">
    <location>
        <begin position="6"/>
        <end position="422"/>
    </location>
</feature>
<dbReference type="PANTHER" id="PTHR11472:SF41">
    <property type="entry name" value="ATP-DEPENDENT DNA HELICASE DDX11-RELATED"/>
    <property type="match status" value="1"/>
</dbReference>
<dbReference type="GO" id="GO:0034085">
    <property type="term" value="P:establishment of sister chromatid cohesion"/>
    <property type="evidence" value="ECO:0007669"/>
    <property type="project" value="TreeGrafter"/>
</dbReference>
<keyword evidence="6" id="KW-0479">Metal-binding</keyword>